<proteinExistence type="predicted"/>
<evidence type="ECO:0000256" key="1">
    <source>
        <dbReference type="ARBA" id="ARBA00022676"/>
    </source>
</evidence>
<dbReference type="InterPro" id="IPR029044">
    <property type="entry name" value="Nucleotide-diphossugar_trans"/>
</dbReference>
<evidence type="ECO:0000313" key="5">
    <source>
        <dbReference type="Proteomes" id="UP000182624"/>
    </source>
</evidence>
<dbReference type="Pfam" id="PF00535">
    <property type="entry name" value="Glycos_transf_2"/>
    <property type="match status" value="1"/>
</dbReference>
<reference evidence="5" key="1">
    <citation type="submission" date="2016-10" db="EMBL/GenBank/DDBJ databases">
        <authorList>
            <person name="Varghese N."/>
            <person name="Submissions S."/>
        </authorList>
    </citation>
    <scope>NUCLEOTIDE SEQUENCE [LARGE SCALE GENOMIC DNA]</scope>
    <source>
        <strain evidence="5">P18</strain>
    </source>
</reference>
<dbReference type="SUPFAM" id="SSF53448">
    <property type="entry name" value="Nucleotide-diphospho-sugar transferases"/>
    <property type="match status" value="1"/>
</dbReference>
<dbReference type="AlphaFoldDB" id="A0A1I5PWC7"/>
<dbReference type="Proteomes" id="UP000182624">
    <property type="component" value="Unassembled WGS sequence"/>
</dbReference>
<name>A0A1I5PWC7_9FIRM</name>
<evidence type="ECO:0000313" key="4">
    <source>
        <dbReference type="EMBL" id="SFP38199.1"/>
    </source>
</evidence>
<dbReference type="EMBL" id="FOXO01000001">
    <property type="protein sequence ID" value="SFP38199.1"/>
    <property type="molecule type" value="Genomic_DNA"/>
</dbReference>
<feature type="domain" description="Glycosyltransferase 2-like" evidence="3">
    <location>
        <begin position="48"/>
        <end position="175"/>
    </location>
</feature>
<keyword evidence="1" id="KW-0328">Glycosyltransferase</keyword>
<accession>A0A1I5PWC7</accession>
<evidence type="ECO:0000256" key="2">
    <source>
        <dbReference type="ARBA" id="ARBA00022679"/>
    </source>
</evidence>
<dbReference type="RefSeq" id="WP_177201549.1">
    <property type="nucleotide sequence ID" value="NZ_FOXO01000001.1"/>
</dbReference>
<gene>
    <name evidence="4" type="ORF">SAMN04487928_101171</name>
</gene>
<dbReference type="InterPro" id="IPR001173">
    <property type="entry name" value="Glyco_trans_2-like"/>
</dbReference>
<keyword evidence="5" id="KW-1185">Reference proteome</keyword>
<dbReference type="GO" id="GO:0016757">
    <property type="term" value="F:glycosyltransferase activity"/>
    <property type="evidence" value="ECO:0007669"/>
    <property type="project" value="UniProtKB-KW"/>
</dbReference>
<protein>
    <submittedName>
        <fullName evidence="4">Glycosyltransferase involved in cell wall bisynthesis</fullName>
    </submittedName>
</protein>
<dbReference type="PANTHER" id="PTHR22916:SF51">
    <property type="entry name" value="GLYCOSYLTRANSFERASE EPSH-RELATED"/>
    <property type="match status" value="1"/>
</dbReference>
<dbReference type="PANTHER" id="PTHR22916">
    <property type="entry name" value="GLYCOSYLTRANSFERASE"/>
    <property type="match status" value="1"/>
</dbReference>
<dbReference type="Gene3D" id="3.90.550.10">
    <property type="entry name" value="Spore Coat Polysaccharide Biosynthesis Protein SpsA, Chain A"/>
    <property type="match status" value="1"/>
</dbReference>
<organism evidence="4 5">
    <name type="scientific">Butyrivibrio proteoclasticus</name>
    <dbReference type="NCBI Taxonomy" id="43305"/>
    <lineage>
        <taxon>Bacteria</taxon>
        <taxon>Bacillati</taxon>
        <taxon>Bacillota</taxon>
        <taxon>Clostridia</taxon>
        <taxon>Lachnospirales</taxon>
        <taxon>Lachnospiraceae</taxon>
        <taxon>Butyrivibrio</taxon>
    </lineage>
</organism>
<keyword evidence="2 4" id="KW-0808">Transferase</keyword>
<evidence type="ECO:0000259" key="3">
    <source>
        <dbReference type="Pfam" id="PF00535"/>
    </source>
</evidence>
<sequence length="357" mass="41305">MKQRLAIRNLKSTEYSAEEDFVCDRTSDHFANYSETVQEDKIVRELVSVIMPVHDTEGDLLKKAVRSVQRQTYHNIEFIIVDDGSEWDCAKLCDEIADARTKVLHINNSGVSVARNRGIDECNGEYIIFIDSDDTMAENAIAEMVENVKGIDFVACGCRHIKNTCTQFYAVMKGYEIRDQVGCIDYLCYMTPKFACIETNAVWGKLYRKDIIGNQRFDADMIIAEDFKFNFDYIMKCSRGKYLDFNAYNYYEHEGSISRNFKPQMMKTIEKLEELIDVNKNSSIYEPLISRCVNIAFTILMMLPSYLSKDQKKIELFIDRNKCQVLKNPKTKSKVKMAILTSLLGYGFTRKIFKLFS</sequence>